<feature type="domain" description="PhoU" evidence="3">
    <location>
        <begin position="18"/>
        <end position="103"/>
    </location>
</feature>
<protein>
    <recommendedName>
        <fullName evidence="2">Phosphate-specific transport system accessory protein PhoU</fullName>
    </recommendedName>
</protein>
<comment type="subcellular location">
    <subcellularLocation>
        <location evidence="2">Cytoplasm</location>
    </subcellularLocation>
</comment>
<dbReference type="NCBIfam" id="TIGR02135">
    <property type="entry name" value="phoU_full"/>
    <property type="match status" value="1"/>
</dbReference>
<reference evidence="4 5" key="1">
    <citation type="submission" date="2020-08" db="EMBL/GenBank/DDBJ databases">
        <title>A Genomic Blueprint of the Chicken Gut Microbiome.</title>
        <authorList>
            <person name="Gilroy R."/>
            <person name="Ravi A."/>
            <person name="Getino M."/>
            <person name="Pursley I."/>
            <person name="Horton D.L."/>
            <person name="Alikhan N.-F."/>
            <person name="Baker D."/>
            <person name="Gharbi K."/>
            <person name="Hall N."/>
            <person name="Watson M."/>
            <person name="Adriaenssens E.M."/>
            <person name="Foster-Nyarko E."/>
            <person name="Jarju S."/>
            <person name="Secka A."/>
            <person name="Antonio M."/>
            <person name="Oren A."/>
            <person name="Chaudhuri R."/>
            <person name="La Ragione R.M."/>
            <person name="Hildebrand F."/>
            <person name="Pallen M.J."/>
        </authorList>
    </citation>
    <scope>NUCLEOTIDE SEQUENCE [LARGE SCALE GENOMIC DNA]</scope>
    <source>
        <strain evidence="4 5">Sa3CUA2</strain>
    </source>
</reference>
<evidence type="ECO:0000256" key="2">
    <source>
        <dbReference type="PIRNR" id="PIRNR003107"/>
    </source>
</evidence>
<dbReference type="InterPro" id="IPR028366">
    <property type="entry name" value="PhoU"/>
</dbReference>
<evidence type="ECO:0000259" key="3">
    <source>
        <dbReference type="Pfam" id="PF01895"/>
    </source>
</evidence>
<accession>A0ABR8QA57</accession>
<proteinExistence type="inferred from homology"/>
<dbReference type="RefSeq" id="WP_191780347.1">
    <property type="nucleotide sequence ID" value="NZ_JACSQV010000002.1"/>
</dbReference>
<keyword evidence="2" id="KW-0813">Transport</keyword>
<dbReference type="Gene3D" id="1.20.58.220">
    <property type="entry name" value="Phosphate transport system protein phou homolog 2, domain 2"/>
    <property type="match status" value="1"/>
</dbReference>
<dbReference type="SUPFAM" id="SSF109755">
    <property type="entry name" value="PhoU-like"/>
    <property type="match status" value="1"/>
</dbReference>
<keyword evidence="1 2" id="KW-0592">Phosphate transport</keyword>
<dbReference type="PANTHER" id="PTHR42930">
    <property type="entry name" value="PHOSPHATE-SPECIFIC TRANSPORT SYSTEM ACCESSORY PROTEIN PHOU"/>
    <property type="match status" value="1"/>
</dbReference>
<sequence length="224" mass="24523">MRDIFEAELTQLGHDLVAMSGRVEQAISSAGIALLTGDLQLAESVIADDLAIDALEQDLDERCVRLLAQQQPVATDLRVVVSALRMSASLERMGDLARHVAQVTRARYPVLAVPAGMEETFTQMQDAAVRVARRVTTLLSTRDMALAESIQQDDDLLDELHAGTFTAMLAGPWDRTTQETVDVTLLGRYYERFGDHGVSVARRMVYLVTGDVADALDPAAVRVR</sequence>
<evidence type="ECO:0000313" key="5">
    <source>
        <dbReference type="Proteomes" id="UP000604241"/>
    </source>
</evidence>
<keyword evidence="2" id="KW-0963">Cytoplasm</keyword>
<evidence type="ECO:0000313" key="4">
    <source>
        <dbReference type="EMBL" id="MBD7917323.1"/>
    </source>
</evidence>
<comment type="subunit">
    <text evidence="2">Homodimer.</text>
</comment>
<dbReference type="Proteomes" id="UP000604241">
    <property type="component" value="Unassembled WGS sequence"/>
</dbReference>
<evidence type="ECO:0000256" key="1">
    <source>
        <dbReference type="ARBA" id="ARBA00022592"/>
    </source>
</evidence>
<name>A0ABR8QA57_9CELL</name>
<dbReference type="Pfam" id="PF01895">
    <property type="entry name" value="PhoU"/>
    <property type="match status" value="2"/>
</dbReference>
<dbReference type="PANTHER" id="PTHR42930:SF3">
    <property type="entry name" value="PHOSPHATE-SPECIFIC TRANSPORT SYSTEM ACCESSORY PROTEIN PHOU"/>
    <property type="match status" value="1"/>
</dbReference>
<dbReference type="PIRSF" id="PIRSF003107">
    <property type="entry name" value="PhoU"/>
    <property type="match status" value="1"/>
</dbReference>
<dbReference type="InterPro" id="IPR026022">
    <property type="entry name" value="PhoU_dom"/>
</dbReference>
<comment type="function">
    <text evidence="2">Plays a role in the regulation of phosphate uptake.</text>
</comment>
<feature type="domain" description="PhoU" evidence="3">
    <location>
        <begin position="122"/>
        <end position="203"/>
    </location>
</feature>
<comment type="caution">
    <text evidence="4">The sequence shown here is derived from an EMBL/GenBank/DDBJ whole genome shotgun (WGS) entry which is preliminary data.</text>
</comment>
<gene>
    <name evidence="4" type="primary">phoU</name>
    <name evidence="4" type="ORF">H9657_03395</name>
</gene>
<dbReference type="InterPro" id="IPR038078">
    <property type="entry name" value="PhoU-like_sf"/>
</dbReference>
<keyword evidence="5" id="KW-1185">Reference proteome</keyword>
<dbReference type="EMBL" id="JACSQV010000002">
    <property type="protein sequence ID" value="MBD7917323.1"/>
    <property type="molecule type" value="Genomic_DNA"/>
</dbReference>
<organism evidence="4 5">
    <name type="scientific">Cellulomonas avistercoris</name>
    <dbReference type="NCBI Taxonomy" id="2762242"/>
    <lineage>
        <taxon>Bacteria</taxon>
        <taxon>Bacillati</taxon>
        <taxon>Actinomycetota</taxon>
        <taxon>Actinomycetes</taxon>
        <taxon>Micrococcales</taxon>
        <taxon>Cellulomonadaceae</taxon>
        <taxon>Cellulomonas</taxon>
    </lineage>
</organism>
<comment type="similarity">
    <text evidence="2">Belongs to the PhoU family.</text>
</comment>